<organism evidence="2 3">
    <name type="scientific">Pectobacterium betavasculorum</name>
    <dbReference type="NCBI Taxonomy" id="55207"/>
    <lineage>
        <taxon>Bacteria</taxon>
        <taxon>Pseudomonadati</taxon>
        <taxon>Pseudomonadota</taxon>
        <taxon>Gammaproteobacteria</taxon>
        <taxon>Enterobacterales</taxon>
        <taxon>Pectobacteriaceae</taxon>
        <taxon>Pectobacterium</taxon>
    </lineage>
</organism>
<comment type="caution">
    <text evidence="2">The sequence shown here is derived from an EMBL/GenBank/DDBJ whole genome shotgun (WGS) entry which is preliminary data.</text>
</comment>
<protein>
    <submittedName>
        <fullName evidence="2">Cell wall assembly protein</fullName>
    </submittedName>
</protein>
<dbReference type="Proteomes" id="UP000032874">
    <property type="component" value="Unassembled WGS sequence"/>
</dbReference>
<dbReference type="Gene3D" id="3.40.1580.10">
    <property type="entry name" value="SMI1/KNR4-like"/>
    <property type="match status" value="1"/>
</dbReference>
<dbReference type="AlphaFoldDB" id="A0A093RPE0"/>
<evidence type="ECO:0000259" key="1">
    <source>
        <dbReference type="Pfam" id="PF09346"/>
    </source>
</evidence>
<dbReference type="InterPro" id="IPR037883">
    <property type="entry name" value="Knr4/Smi1-like_sf"/>
</dbReference>
<evidence type="ECO:0000313" key="3">
    <source>
        <dbReference type="Proteomes" id="UP000032874"/>
    </source>
</evidence>
<dbReference type="EMBL" id="JQHM01000004">
    <property type="protein sequence ID" value="KFX04690.1"/>
    <property type="molecule type" value="Genomic_DNA"/>
</dbReference>
<dbReference type="STRING" id="55207.KP22_12395"/>
<dbReference type="InterPro" id="IPR018958">
    <property type="entry name" value="Knr4/Smi1-like_dom"/>
</dbReference>
<dbReference type="SUPFAM" id="SSF160631">
    <property type="entry name" value="SMI1/KNR4-like"/>
    <property type="match status" value="1"/>
</dbReference>
<dbReference type="RefSeq" id="WP_039324507.1">
    <property type="nucleotide sequence ID" value="NZ_JQHM01000004.1"/>
</dbReference>
<evidence type="ECO:0000313" key="2">
    <source>
        <dbReference type="EMBL" id="KFX04690.1"/>
    </source>
</evidence>
<feature type="domain" description="Knr4/Smi1-like" evidence="1">
    <location>
        <begin position="29"/>
        <end position="162"/>
    </location>
</feature>
<proteinExistence type="predicted"/>
<dbReference type="Pfam" id="PF09346">
    <property type="entry name" value="SMI1_KNR4"/>
    <property type="match status" value="1"/>
</dbReference>
<name>A0A093RPE0_9GAMM</name>
<reference evidence="2 3" key="1">
    <citation type="submission" date="2014-08" db="EMBL/GenBank/DDBJ databases">
        <title>Genome sequences of NCPPB Pectobacterium isolates.</title>
        <authorList>
            <person name="Glover R.H."/>
            <person name="Sapp M."/>
            <person name="Elphinstone J."/>
        </authorList>
    </citation>
    <scope>NUCLEOTIDE SEQUENCE [LARGE SCALE GENOMIC DNA]</scope>
    <source>
        <strain evidence="2 3">NCPPB 2795</strain>
    </source>
</reference>
<gene>
    <name evidence="2" type="ORF">KP22_12395</name>
</gene>
<accession>A0A093RPE0</accession>
<sequence length="174" mass="20161">MRIQKEDLSKWETDNPDFSLDATILNRIIVDAEVKLKVRFPDEYKDYIHLVSNQACGPIEELDYFLVKYNGKTRKALMAILFPIEQMISSTELLKESIYDHRSLLTTDFIAIGSNYDDDGDAYIVYDVNPSSPTYKHVFHWRYYVDNLIVGDGLGLLARSLRFFLHTPAAEEEL</sequence>
<dbReference type="eggNOG" id="ENOG5033XUH">
    <property type="taxonomic scope" value="Bacteria"/>
</dbReference>